<feature type="coiled-coil region" evidence="1">
    <location>
        <begin position="533"/>
        <end position="560"/>
    </location>
</feature>
<dbReference type="GO" id="GO:0005777">
    <property type="term" value="C:peroxisome"/>
    <property type="evidence" value="ECO:0007669"/>
    <property type="project" value="TreeGrafter"/>
</dbReference>
<gene>
    <name evidence="3" type="primary">Contig4417.g4723</name>
    <name evidence="3" type="ORF">STYLEM_2851</name>
</gene>
<dbReference type="EMBL" id="CCKQ01002762">
    <property type="protein sequence ID" value="CDW73863.1"/>
    <property type="molecule type" value="Genomic_DNA"/>
</dbReference>
<accession>A0A077ZZD8</accession>
<dbReference type="AlphaFoldDB" id="A0A077ZZD8"/>
<reference evidence="3 4" key="1">
    <citation type="submission" date="2014-06" db="EMBL/GenBank/DDBJ databases">
        <authorList>
            <person name="Swart Estienne"/>
        </authorList>
    </citation>
    <scope>NUCLEOTIDE SEQUENCE [LARGE SCALE GENOMIC DNA]</scope>
    <source>
        <strain evidence="3 4">130c</strain>
    </source>
</reference>
<dbReference type="OMA" id="WEQDKME"/>
<organism evidence="3 4">
    <name type="scientific">Stylonychia lemnae</name>
    <name type="common">Ciliate</name>
    <dbReference type="NCBI Taxonomy" id="5949"/>
    <lineage>
        <taxon>Eukaryota</taxon>
        <taxon>Sar</taxon>
        <taxon>Alveolata</taxon>
        <taxon>Ciliophora</taxon>
        <taxon>Intramacronucleata</taxon>
        <taxon>Spirotrichea</taxon>
        <taxon>Stichotrichia</taxon>
        <taxon>Sporadotrichida</taxon>
        <taxon>Oxytrichidae</taxon>
        <taxon>Stylonychinae</taxon>
        <taxon>Stylonychia</taxon>
    </lineage>
</organism>
<dbReference type="Pfam" id="PF00168">
    <property type="entry name" value="C2"/>
    <property type="match status" value="1"/>
</dbReference>
<evidence type="ECO:0000259" key="2">
    <source>
        <dbReference type="Pfam" id="PF00168"/>
    </source>
</evidence>
<feature type="domain" description="C2" evidence="2">
    <location>
        <begin position="22"/>
        <end position="104"/>
    </location>
</feature>
<keyword evidence="1" id="KW-0175">Coiled coil</keyword>
<evidence type="ECO:0000313" key="3">
    <source>
        <dbReference type="EMBL" id="CDW73863.1"/>
    </source>
</evidence>
<evidence type="ECO:0000256" key="1">
    <source>
        <dbReference type="SAM" id="Coils"/>
    </source>
</evidence>
<keyword evidence="4" id="KW-1185">Reference proteome</keyword>
<dbReference type="OrthoDB" id="552574at2759"/>
<name>A0A077ZZD8_STYLE</name>
<dbReference type="PANTHER" id="PTHR21623:SF2">
    <property type="entry name" value="COILED-COIL DOMAIN-CONTAINING PROTEIN 33"/>
    <property type="match status" value="1"/>
</dbReference>
<feature type="coiled-coil region" evidence="1">
    <location>
        <begin position="603"/>
        <end position="678"/>
    </location>
</feature>
<sequence>MEGIRKSLQVTIENCEFAKEFHYFLTVQVDGEGEKRRTDVSAAVTNPVFSANSFFLPVQQHKLEQNPRLQFACFVVTDRKENAVDLENKGQARLLGECVLELGPIMSALNDIYGVGVRQHLSLGRRRDDKEVTVGRFTCILKLVGDYMTKYDHFDGRTLTGPKKAISQVHLLPAEEPNFKWRIRVDLRCALDAPLNRTTQQGLPSCYAEFGWSLYEHTDPDEYNKIMSVLVENTRHPHWNQELLFHNPPEILDLTGYFWLIFRDKNQIEPFERLCIPLFAFQAFRPVHLEILTRNHSLCSVVLNWADFSPLPSACKKFSVIMTTDAFKPNSIPYLQLDLMQQDAIAKVFTFTNQLEYGVFASPWMRMPPDVMDNQYGAIAQFIIPKSFLDRKLSMFLLVKDETKATAHAMPDEVCGFTEYLDDVLRKILFSVHHEREVLDVQYFTATSAYNAIQNTRSKLEISCHPLEGVFDFDKRPGTAGSQMSKDLNRLIEGGPESLQDREKWQLLTRELAQKQEIIHRMMKELDDKGQSLKLTSSEIVDLRRTIKMLQSENAILRRKMGEEETIELQNLVAKEISYMTNEELKSKIIKLAQAYRAERLRNEEFERALKSANVDLAHAKQMQTELENMQHAYNDTAKRLAELSKELQKTNLYKDTIRKQEKVIAKLEALLEKTLKDTQRARDGMLELEKLRTENLELQQALKGNMLNLGGDNDEVDRLRREISILESLVSELREELKNKRPQTAGAHDWEDEKIDFEVRLQKSQARVDAMQHEMTNNAAMYAKEITKLRLIISEKESIIETMSADIYNR</sequence>
<dbReference type="InterPro" id="IPR039889">
    <property type="entry name" value="CCD33"/>
</dbReference>
<proteinExistence type="predicted"/>
<dbReference type="InterPro" id="IPR000008">
    <property type="entry name" value="C2_dom"/>
</dbReference>
<evidence type="ECO:0000313" key="4">
    <source>
        <dbReference type="Proteomes" id="UP000039865"/>
    </source>
</evidence>
<protein>
    <submittedName>
        <fullName evidence="3">C2 domain containing protein</fullName>
    </submittedName>
</protein>
<dbReference type="Proteomes" id="UP000039865">
    <property type="component" value="Unassembled WGS sequence"/>
</dbReference>
<dbReference type="PANTHER" id="PTHR21623">
    <property type="entry name" value="SPERIOLIN-BINDING FACTOR"/>
    <property type="match status" value="1"/>
</dbReference>
<dbReference type="InParanoid" id="A0A077ZZD8"/>